<accession>A0AA44UTU9</accession>
<dbReference type="Pfam" id="PF00903">
    <property type="entry name" value="Glyoxalase"/>
    <property type="match status" value="1"/>
</dbReference>
<evidence type="ECO:0000259" key="1">
    <source>
        <dbReference type="PROSITE" id="PS51819"/>
    </source>
</evidence>
<name>A0AA44UTU9_PSEA5</name>
<dbReference type="SUPFAM" id="SSF54593">
    <property type="entry name" value="Glyoxalase/Bleomycin resistance protein/Dihydroxybiphenyl dioxygenase"/>
    <property type="match status" value="1"/>
</dbReference>
<reference evidence="2 3" key="1">
    <citation type="submission" date="2017-11" db="EMBL/GenBank/DDBJ databases">
        <title>Sequencing the genomes of 1000 actinobacteria strains.</title>
        <authorList>
            <person name="Klenk H.-P."/>
        </authorList>
    </citation>
    <scope>NUCLEOTIDE SEQUENCE [LARGE SCALE GENOMIC DNA]</scope>
    <source>
        <strain evidence="2 3">DSM 44104</strain>
    </source>
</reference>
<feature type="domain" description="VOC" evidence="1">
    <location>
        <begin position="4"/>
        <end position="126"/>
    </location>
</feature>
<dbReference type="InterPro" id="IPR037523">
    <property type="entry name" value="VOC_core"/>
</dbReference>
<comment type="caution">
    <text evidence="2">The sequence shown here is derived from an EMBL/GenBank/DDBJ whole genome shotgun (WGS) entry which is preliminary data.</text>
</comment>
<dbReference type="EMBL" id="PHUJ01000003">
    <property type="protein sequence ID" value="PKB33168.1"/>
    <property type="molecule type" value="Genomic_DNA"/>
</dbReference>
<dbReference type="RefSeq" id="WP_100880034.1">
    <property type="nucleotide sequence ID" value="NZ_JBICSI010000004.1"/>
</dbReference>
<dbReference type="AlphaFoldDB" id="A0AA44UTU9"/>
<gene>
    <name evidence="2" type="ORF">ATL51_4920</name>
</gene>
<dbReference type="InterPro" id="IPR004360">
    <property type="entry name" value="Glyas_Fos-R_dOase_dom"/>
</dbReference>
<protein>
    <submittedName>
        <fullName evidence="2">Glyoxalase superfamily protein PhnB</fullName>
    </submittedName>
</protein>
<sequence length="128" mass="13095">MSDRPGLWPSLSSPGPRVLVTFLTSAPDFTERAVHTGDDGAIVHAELVRTGSTGAPAAVLLGPAHDGCRPPGGAAVHLVCDDPDALFARAVAAGATVVHAPFDADDGSRVFAVADPDGNHWSGGTWYE</sequence>
<dbReference type="Gene3D" id="3.30.720.120">
    <property type="match status" value="1"/>
</dbReference>
<dbReference type="InterPro" id="IPR029068">
    <property type="entry name" value="Glyas_Bleomycin-R_OHBP_Dase"/>
</dbReference>
<dbReference type="Gene3D" id="3.30.720.110">
    <property type="match status" value="1"/>
</dbReference>
<evidence type="ECO:0000313" key="2">
    <source>
        <dbReference type="EMBL" id="PKB33168.1"/>
    </source>
</evidence>
<dbReference type="PROSITE" id="PS51819">
    <property type="entry name" value="VOC"/>
    <property type="match status" value="1"/>
</dbReference>
<organism evidence="2 3">
    <name type="scientific">Pseudonocardia alni</name>
    <name type="common">Amycolata alni</name>
    <dbReference type="NCBI Taxonomy" id="33907"/>
    <lineage>
        <taxon>Bacteria</taxon>
        <taxon>Bacillati</taxon>
        <taxon>Actinomycetota</taxon>
        <taxon>Actinomycetes</taxon>
        <taxon>Pseudonocardiales</taxon>
        <taxon>Pseudonocardiaceae</taxon>
        <taxon>Pseudonocardia</taxon>
    </lineage>
</organism>
<dbReference type="Proteomes" id="UP000232453">
    <property type="component" value="Unassembled WGS sequence"/>
</dbReference>
<proteinExistence type="predicted"/>
<evidence type="ECO:0000313" key="3">
    <source>
        <dbReference type="Proteomes" id="UP000232453"/>
    </source>
</evidence>